<dbReference type="CDD" id="cd00156">
    <property type="entry name" value="REC"/>
    <property type="match status" value="1"/>
</dbReference>
<dbReference type="Gene3D" id="3.40.50.2300">
    <property type="match status" value="1"/>
</dbReference>
<dbReference type="Proteomes" id="UP000189981">
    <property type="component" value="Unassembled WGS sequence"/>
</dbReference>
<dbReference type="RefSeq" id="WP_079703464.1">
    <property type="nucleotide sequence ID" value="NZ_FUYR01000003.1"/>
</dbReference>
<accession>A0A1T5EEQ3</accession>
<dbReference type="InterPro" id="IPR001789">
    <property type="entry name" value="Sig_transdc_resp-reg_receiver"/>
</dbReference>
<feature type="domain" description="Response regulatory" evidence="3">
    <location>
        <begin position="4"/>
        <end position="120"/>
    </location>
</feature>
<dbReference type="SUPFAM" id="SSF52172">
    <property type="entry name" value="CheY-like"/>
    <property type="match status" value="1"/>
</dbReference>
<dbReference type="GO" id="GO:0000160">
    <property type="term" value="P:phosphorelay signal transduction system"/>
    <property type="evidence" value="ECO:0007669"/>
    <property type="project" value="InterPro"/>
</dbReference>
<dbReference type="InterPro" id="IPR050595">
    <property type="entry name" value="Bact_response_regulator"/>
</dbReference>
<dbReference type="PROSITE" id="PS50110">
    <property type="entry name" value="RESPONSE_REGULATORY"/>
    <property type="match status" value="1"/>
</dbReference>
<dbReference type="InterPro" id="IPR011006">
    <property type="entry name" value="CheY-like_superfamily"/>
</dbReference>
<name>A0A1T5EEQ3_9SPHI</name>
<dbReference type="STRING" id="572036.SAMN05661099_2952"/>
<dbReference type="EMBL" id="FUYR01000003">
    <property type="protein sequence ID" value="SKB82587.1"/>
    <property type="molecule type" value="Genomic_DNA"/>
</dbReference>
<keyword evidence="5" id="KW-1185">Reference proteome</keyword>
<proteinExistence type="predicted"/>
<feature type="modified residue" description="4-aspartylphosphate" evidence="2">
    <location>
        <position position="53"/>
    </location>
</feature>
<keyword evidence="1 2" id="KW-0597">Phosphoprotein</keyword>
<dbReference type="Pfam" id="PF00072">
    <property type="entry name" value="Response_reg"/>
    <property type="match status" value="1"/>
</dbReference>
<dbReference type="PANTHER" id="PTHR44591:SF3">
    <property type="entry name" value="RESPONSE REGULATORY DOMAIN-CONTAINING PROTEIN"/>
    <property type="match status" value="1"/>
</dbReference>
<sequence>MKRQILVVDDELSILKLLNFILSKEYNLIIKQNGADAISWLEDGNDPDLIISDLEMPYIDGGSFIRNLKISGFYRDTPVILLSGADNLETIVEQMPYRADYFFKKPFNPTELKLSISTALYQYDLANN</sequence>
<dbReference type="OrthoDB" id="9789181at2"/>
<evidence type="ECO:0000256" key="1">
    <source>
        <dbReference type="ARBA" id="ARBA00022553"/>
    </source>
</evidence>
<protein>
    <submittedName>
        <fullName evidence="4">Response regulator receiver domain-containing protein</fullName>
    </submittedName>
</protein>
<dbReference type="SMART" id="SM00448">
    <property type="entry name" value="REC"/>
    <property type="match status" value="1"/>
</dbReference>
<evidence type="ECO:0000256" key="2">
    <source>
        <dbReference type="PROSITE-ProRule" id="PRU00169"/>
    </source>
</evidence>
<dbReference type="AlphaFoldDB" id="A0A1T5EEQ3"/>
<gene>
    <name evidence="4" type="ORF">SAMN05661099_2952</name>
</gene>
<evidence type="ECO:0000259" key="3">
    <source>
        <dbReference type="PROSITE" id="PS50110"/>
    </source>
</evidence>
<evidence type="ECO:0000313" key="4">
    <source>
        <dbReference type="EMBL" id="SKB82587.1"/>
    </source>
</evidence>
<evidence type="ECO:0000313" key="5">
    <source>
        <dbReference type="Proteomes" id="UP000189981"/>
    </source>
</evidence>
<dbReference type="PANTHER" id="PTHR44591">
    <property type="entry name" value="STRESS RESPONSE REGULATOR PROTEIN 1"/>
    <property type="match status" value="1"/>
</dbReference>
<organism evidence="4 5">
    <name type="scientific">Daejeonella lutea</name>
    <dbReference type="NCBI Taxonomy" id="572036"/>
    <lineage>
        <taxon>Bacteria</taxon>
        <taxon>Pseudomonadati</taxon>
        <taxon>Bacteroidota</taxon>
        <taxon>Sphingobacteriia</taxon>
        <taxon>Sphingobacteriales</taxon>
        <taxon>Sphingobacteriaceae</taxon>
        <taxon>Daejeonella</taxon>
    </lineage>
</organism>
<reference evidence="5" key="1">
    <citation type="submission" date="2017-02" db="EMBL/GenBank/DDBJ databases">
        <authorList>
            <person name="Varghese N."/>
            <person name="Submissions S."/>
        </authorList>
    </citation>
    <scope>NUCLEOTIDE SEQUENCE [LARGE SCALE GENOMIC DNA]</scope>
    <source>
        <strain evidence="5">DSM 22385</strain>
    </source>
</reference>